<comment type="subcellular location">
    <subcellularLocation>
        <location evidence="1">Cell inner membrane</location>
        <topology evidence="1">Multi-pass membrane protein</topology>
    </subcellularLocation>
</comment>
<dbReference type="PIRSF" id="PIRSF016789">
    <property type="entry name" value="DUF454"/>
    <property type="match status" value="1"/>
</dbReference>
<dbReference type="Pfam" id="PF04304">
    <property type="entry name" value="DUF454"/>
    <property type="match status" value="1"/>
</dbReference>
<dbReference type="RefSeq" id="WP_379886732.1">
    <property type="nucleotide sequence ID" value="NZ_JBHSDI010000012.1"/>
</dbReference>
<gene>
    <name evidence="3" type="ORF">ACFOZ5_09125</name>
</gene>
<name>A0ABV8QHC5_9GAMM</name>
<keyword evidence="1" id="KW-0997">Cell inner membrane</keyword>
<keyword evidence="4" id="KW-1185">Reference proteome</keyword>
<comment type="caution">
    <text evidence="3">The sequence shown here is derived from an EMBL/GenBank/DDBJ whole genome shotgun (WGS) entry which is preliminary data.</text>
</comment>
<feature type="transmembrane region" description="Helical" evidence="2">
    <location>
        <begin position="7"/>
        <end position="25"/>
    </location>
</feature>
<feature type="transmembrane region" description="Helical" evidence="2">
    <location>
        <begin position="96"/>
        <end position="114"/>
    </location>
</feature>
<protein>
    <recommendedName>
        <fullName evidence="1">Inner membrane protein</fullName>
    </recommendedName>
</protein>
<keyword evidence="2" id="KW-1133">Transmembrane helix</keyword>
<keyword evidence="1" id="KW-1003">Cell membrane</keyword>
<reference evidence="4" key="1">
    <citation type="journal article" date="2019" name="Int. J. Syst. Evol. Microbiol.">
        <title>The Global Catalogue of Microorganisms (GCM) 10K type strain sequencing project: providing services to taxonomists for standard genome sequencing and annotation.</title>
        <authorList>
            <consortium name="The Broad Institute Genomics Platform"/>
            <consortium name="The Broad Institute Genome Sequencing Center for Infectious Disease"/>
            <person name="Wu L."/>
            <person name="Ma J."/>
        </authorList>
    </citation>
    <scope>NUCLEOTIDE SEQUENCE [LARGE SCALE GENOMIC DNA]</scope>
    <source>
        <strain evidence="4">CECT 7297</strain>
    </source>
</reference>
<dbReference type="PANTHER" id="PTHR35813:SF1">
    <property type="entry name" value="INNER MEMBRANE PROTEIN YBAN"/>
    <property type="match status" value="1"/>
</dbReference>
<evidence type="ECO:0000313" key="3">
    <source>
        <dbReference type="EMBL" id="MFC4259188.1"/>
    </source>
</evidence>
<sequence length="118" mass="12987">MEKTAYRVLAYISLSLGVAGIALPLLPTTPFVLLAAWCASRSSPAFAAWLHEHQTFGPVIRNWRDKRAVPLQAKWLAGAMLLFSWVVLWWSGLPAAALVLTGVFFMGLVAFLFTRPTA</sequence>
<keyword evidence="1 2" id="KW-0472">Membrane</keyword>
<evidence type="ECO:0000256" key="2">
    <source>
        <dbReference type="SAM" id="Phobius"/>
    </source>
</evidence>
<evidence type="ECO:0000313" key="4">
    <source>
        <dbReference type="Proteomes" id="UP001595798"/>
    </source>
</evidence>
<dbReference type="Proteomes" id="UP001595798">
    <property type="component" value="Unassembled WGS sequence"/>
</dbReference>
<evidence type="ECO:0000256" key="1">
    <source>
        <dbReference type="PIRNR" id="PIRNR016789"/>
    </source>
</evidence>
<dbReference type="PANTHER" id="PTHR35813">
    <property type="entry name" value="INNER MEMBRANE PROTEIN YBAN"/>
    <property type="match status" value="1"/>
</dbReference>
<dbReference type="InterPro" id="IPR007401">
    <property type="entry name" value="DUF454"/>
</dbReference>
<proteinExistence type="predicted"/>
<keyword evidence="2" id="KW-0812">Transmembrane</keyword>
<dbReference type="EMBL" id="JBHSDI010000012">
    <property type="protein sequence ID" value="MFC4259188.1"/>
    <property type="molecule type" value="Genomic_DNA"/>
</dbReference>
<organism evidence="3 4">
    <name type="scientific">Marinobacter lacisalsi</name>
    <dbReference type="NCBI Taxonomy" id="475979"/>
    <lineage>
        <taxon>Bacteria</taxon>
        <taxon>Pseudomonadati</taxon>
        <taxon>Pseudomonadota</taxon>
        <taxon>Gammaproteobacteria</taxon>
        <taxon>Pseudomonadales</taxon>
        <taxon>Marinobacteraceae</taxon>
        <taxon>Marinobacter</taxon>
    </lineage>
</organism>
<accession>A0ABV8QHC5</accession>